<protein>
    <submittedName>
        <fullName evidence="1">Uncharacterized protein</fullName>
    </submittedName>
</protein>
<gene>
    <name evidence="1" type="ORF">EDB81DRAFT_377119</name>
</gene>
<dbReference type="OrthoDB" id="5243589at2759"/>
<comment type="caution">
    <text evidence="1">The sequence shown here is derived from an EMBL/GenBank/DDBJ whole genome shotgun (WGS) entry which is preliminary data.</text>
</comment>
<evidence type="ECO:0000313" key="2">
    <source>
        <dbReference type="Proteomes" id="UP000738349"/>
    </source>
</evidence>
<sequence>MASQAHQIQLLFRPFREVMKWASLGMVHSQDNANDPRRGAELQRSSSLLLRDAERAVKRLAPYVENSTPELNAFLRDLICRNSELRLLACT</sequence>
<name>A0A9P9F7D6_9HYPO</name>
<proteinExistence type="predicted"/>
<reference evidence="1" key="1">
    <citation type="journal article" date="2021" name="Nat. Commun.">
        <title>Genetic determinants of endophytism in the Arabidopsis root mycobiome.</title>
        <authorList>
            <person name="Mesny F."/>
            <person name="Miyauchi S."/>
            <person name="Thiergart T."/>
            <person name="Pickel B."/>
            <person name="Atanasova L."/>
            <person name="Karlsson M."/>
            <person name="Huettel B."/>
            <person name="Barry K.W."/>
            <person name="Haridas S."/>
            <person name="Chen C."/>
            <person name="Bauer D."/>
            <person name="Andreopoulos W."/>
            <person name="Pangilinan J."/>
            <person name="LaButti K."/>
            <person name="Riley R."/>
            <person name="Lipzen A."/>
            <person name="Clum A."/>
            <person name="Drula E."/>
            <person name="Henrissat B."/>
            <person name="Kohler A."/>
            <person name="Grigoriev I.V."/>
            <person name="Martin F.M."/>
            <person name="Hacquard S."/>
        </authorList>
    </citation>
    <scope>NUCLEOTIDE SEQUENCE</scope>
    <source>
        <strain evidence="1">MPI-CAGE-AT-0147</strain>
    </source>
</reference>
<accession>A0A9P9F7D6</accession>
<dbReference type="AlphaFoldDB" id="A0A9P9F7D6"/>
<dbReference type="EMBL" id="JAGMUV010000005">
    <property type="protein sequence ID" value="KAH7156070.1"/>
    <property type="molecule type" value="Genomic_DNA"/>
</dbReference>
<evidence type="ECO:0000313" key="1">
    <source>
        <dbReference type="EMBL" id="KAH7156070.1"/>
    </source>
</evidence>
<keyword evidence="2" id="KW-1185">Reference proteome</keyword>
<dbReference type="Proteomes" id="UP000738349">
    <property type="component" value="Unassembled WGS sequence"/>
</dbReference>
<organism evidence="1 2">
    <name type="scientific">Dactylonectria macrodidyma</name>
    <dbReference type="NCBI Taxonomy" id="307937"/>
    <lineage>
        <taxon>Eukaryota</taxon>
        <taxon>Fungi</taxon>
        <taxon>Dikarya</taxon>
        <taxon>Ascomycota</taxon>
        <taxon>Pezizomycotina</taxon>
        <taxon>Sordariomycetes</taxon>
        <taxon>Hypocreomycetidae</taxon>
        <taxon>Hypocreales</taxon>
        <taxon>Nectriaceae</taxon>
        <taxon>Dactylonectria</taxon>
    </lineage>
</organism>